<protein>
    <submittedName>
        <fullName evidence="1">Uncharacterized protein</fullName>
    </submittedName>
</protein>
<dbReference type="EMBL" id="CATNWA010015140">
    <property type="protein sequence ID" value="CAI9579928.1"/>
    <property type="molecule type" value="Genomic_DNA"/>
</dbReference>
<feature type="non-terminal residue" evidence="1">
    <location>
        <position position="1"/>
    </location>
</feature>
<feature type="non-terminal residue" evidence="1">
    <location>
        <position position="81"/>
    </location>
</feature>
<sequence length="81" mass="9204">RNETVALDVCFGSLLCWKTSSFNTEQYICEFMIQSMKCSYLTPAALPPPCIFLCTSTFVTPYSFEAIHSKNIYLALITPEY</sequence>
<organism evidence="1 2">
    <name type="scientific">Staurois parvus</name>
    <dbReference type="NCBI Taxonomy" id="386267"/>
    <lineage>
        <taxon>Eukaryota</taxon>
        <taxon>Metazoa</taxon>
        <taxon>Chordata</taxon>
        <taxon>Craniata</taxon>
        <taxon>Vertebrata</taxon>
        <taxon>Euteleostomi</taxon>
        <taxon>Amphibia</taxon>
        <taxon>Batrachia</taxon>
        <taxon>Anura</taxon>
        <taxon>Neobatrachia</taxon>
        <taxon>Ranoidea</taxon>
        <taxon>Ranidae</taxon>
        <taxon>Staurois</taxon>
    </lineage>
</organism>
<dbReference type="Proteomes" id="UP001162483">
    <property type="component" value="Unassembled WGS sequence"/>
</dbReference>
<comment type="caution">
    <text evidence="1">The sequence shown here is derived from an EMBL/GenBank/DDBJ whole genome shotgun (WGS) entry which is preliminary data.</text>
</comment>
<name>A0ABN9E5M3_9NEOB</name>
<keyword evidence="2" id="KW-1185">Reference proteome</keyword>
<proteinExistence type="predicted"/>
<evidence type="ECO:0000313" key="1">
    <source>
        <dbReference type="EMBL" id="CAI9579928.1"/>
    </source>
</evidence>
<reference evidence="1" key="1">
    <citation type="submission" date="2023-05" db="EMBL/GenBank/DDBJ databases">
        <authorList>
            <person name="Stuckert A."/>
        </authorList>
    </citation>
    <scope>NUCLEOTIDE SEQUENCE</scope>
</reference>
<evidence type="ECO:0000313" key="2">
    <source>
        <dbReference type="Proteomes" id="UP001162483"/>
    </source>
</evidence>
<gene>
    <name evidence="1" type="ORF">SPARVUS_LOCUS9211268</name>
</gene>
<accession>A0ABN9E5M3</accession>